<dbReference type="EMBL" id="CAKKLH010000182">
    <property type="protein sequence ID" value="CAH0105406.1"/>
    <property type="molecule type" value="Genomic_DNA"/>
</dbReference>
<keyword evidence="4" id="KW-0732">Signal</keyword>
<evidence type="ECO:0000256" key="1">
    <source>
        <dbReference type="ARBA" id="ARBA00007527"/>
    </source>
</evidence>
<keyword evidence="2" id="KW-0378">Hydrolase</keyword>
<protein>
    <submittedName>
        <fullName evidence="5">Uncharacterized protein</fullName>
    </submittedName>
</protein>
<dbReference type="PANTHER" id="PTHR10858:SF30">
    <property type="entry name" value="CELL-DEATH-RELATED NUCLEASE 7"/>
    <property type="match status" value="1"/>
</dbReference>
<dbReference type="GO" id="GO:0004531">
    <property type="term" value="F:deoxyribonuclease II activity"/>
    <property type="evidence" value="ECO:0007669"/>
    <property type="project" value="InterPro"/>
</dbReference>
<dbReference type="PROSITE" id="PS51257">
    <property type="entry name" value="PROKAR_LIPOPROTEIN"/>
    <property type="match status" value="1"/>
</dbReference>
<feature type="region of interest" description="Disordered" evidence="3">
    <location>
        <begin position="395"/>
        <end position="423"/>
    </location>
</feature>
<dbReference type="Pfam" id="PF03265">
    <property type="entry name" value="DNase_II"/>
    <property type="match status" value="1"/>
</dbReference>
<dbReference type="CDD" id="cd09120">
    <property type="entry name" value="PLDc_DNaseII_1"/>
    <property type="match status" value="1"/>
</dbReference>
<feature type="compositionally biased region" description="Low complexity" evidence="3">
    <location>
        <begin position="414"/>
        <end position="423"/>
    </location>
</feature>
<proteinExistence type="inferred from homology"/>
<reference evidence="5" key="1">
    <citation type="submission" date="2021-11" db="EMBL/GenBank/DDBJ databases">
        <authorList>
            <person name="Schell T."/>
        </authorList>
    </citation>
    <scope>NUCLEOTIDE SEQUENCE</scope>
    <source>
        <strain evidence="5">M5</strain>
    </source>
</reference>
<feature type="signal peptide" evidence="4">
    <location>
        <begin position="1"/>
        <end position="31"/>
    </location>
</feature>
<dbReference type="GO" id="GO:0006309">
    <property type="term" value="P:apoptotic DNA fragmentation"/>
    <property type="evidence" value="ECO:0007669"/>
    <property type="project" value="TreeGrafter"/>
</dbReference>
<name>A0A8J2RLI9_9CRUS</name>
<gene>
    <name evidence="5" type="ORF">DGAL_LOCUS8426</name>
</gene>
<feature type="compositionally biased region" description="Basic residues" evidence="3">
    <location>
        <begin position="395"/>
        <end position="413"/>
    </location>
</feature>
<dbReference type="PANTHER" id="PTHR10858">
    <property type="entry name" value="DEOXYRIBONUCLEASE II"/>
    <property type="match status" value="1"/>
</dbReference>
<feature type="chain" id="PRO_5035222936" evidence="4">
    <location>
        <begin position="32"/>
        <end position="423"/>
    </location>
</feature>
<dbReference type="AlphaFoldDB" id="A0A8J2RLI9"/>
<comment type="caution">
    <text evidence="5">The sequence shown here is derived from an EMBL/GenBank/DDBJ whole genome shotgun (WGS) entry which is preliminary data.</text>
</comment>
<evidence type="ECO:0000256" key="3">
    <source>
        <dbReference type="SAM" id="MobiDB-lite"/>
    </source>
</evidence>
<evidence type="ECO:0000256" key="4">
    <source>
        <dbReference type="SAM" id="SignalP"/>
    </source>
</evidence>
<keyword evidence="6" id="KW-1185">Reference proteome</keyword>
<accession>A0A8J2RLI9</accession>
<evidence type="ECO:0000313" key="6">
    <source>
        <dbReference type="Proteomes" id="UP000789390"/>
    </source>
</evidence>
<evidence type="ECO:0000256" key="2">
    <source>
        <dbReference type="ARBA" id="ARBA00022801"/>
    </source>
</evidence>
<dbReference type="Proteomes" id="UP000789390">
    <property type="component" value="Unassembled WGS sequence"/>
</dbReference>
<comment type="similarity">
    <text evidence="1">Belongs to the DNase II family.</text>
</comment>
<dbReference type="InterPro" id="IPR004947">
    <property type="entry name" value="DNase_II"/>
</dbReference>
<dbReference type="OrthoDB" id="10261598at2759"/>
<dbReference type="CDD" id="cd09121">
    <property type="entry name" value="PLDc_DNaseII_2"/>
    <property type="match status" value="1"/>
</dbReference>
<evidence type="ECO:0000313" key="5">
    <source>
        <dbReference type="EMBL" id="CAH0105406.1"/>
    </source>
</evidence>
<organism evidence="5 6">
    <name type="scientific">Daphnia galeata</name>
    <dbReference type="NCBI Taxonomy" id="27404"/>
    <lineage>
        <taxon>Eukaryota</taxon>
        <taxon>Metazoa</taxon>
        <taxon>Ecdysozoa</taxon>
        <taxon>Arthropoda</taxon>
        <taxon>Crustacea</taxon>
        <taxon>Branchiopoda</taxon>
        <taxon>Diplostraca</taxon>
        <taxon>Cladocera</taxon>
        <taxon>Anomopoda</taxon>
        <taxon>Daphniidae</taxon>
        <taxon>Daphnia</taxon>
    </lineage>
</organism>
<sequence length="423" mass="47226">MRHMCFISGTMDAILMVVAVLLLVATQPTTASLSCRTEDGQPVDWFVLYKLPSSNSGGTTDGRAYVYRTSSSSNKDGSKWISSNMTIDSPGSLPGQTLEPIYNTGLKEGIGREEDDKRLLLMYNDEFPNGTSSETAAHAKGVVAFDGQSGFWLVHSVPRFPPAPNDGPPGTKGNYLYPTTGLRYGQTMLCVSLPLHQADLIGKQLLYYHPFVYHWSVSSSSKEWIQMLPNLAAVARGAHITQPPWSRSIQLLTSDQLAIISFAKSRQFGLDLYGDWMAAALQSSLYVETWTNGQGHPMPSFCTNRTFTVQNVKQVHLSERQTFPSHSDHSKWAISSRQEEPWVCIADINRMDSQRHRGGGSLCFRQPELWLGFEQSVNQLEACPLSSAFSSLVKRKPKNATKKKKQLKKKQTMKRMMQQDSFL</sequence>